<evidence type="ECO:0000313" key="4">
    <source>
        <dbReference type="Proteomes" id="UP000554286"/>
    </source>
</evidence>
<keyword evidence="3" id="KW-0808">Transferase</keyword>
<comment type="caution">
    <text evidence="3">The sequence shown here is derived from an EMBL/GenBank/DDBJ whole genome shotgun (WGS) entry which is preliminary data.</text>
</comment>
<dbReference type="RefSeq" id="WP_343058506.1">
    <property type="nucleotide sequence ID" value="NZ_JACIGK010000002.1"/>
</dbReference>
<proteinExistence type="predicted"/>
<feature type="region of interest" description="Disordered" evidence="1">
    <location>
        <begin position="237"/>
        <end position="262"/>
    </location>
</feature>
<accession>A0A7W6RAA1</accession>
<evidence type="ECO:0000313" key="3">
    <source>
        <dbReference type="EMBL" id="MBB4264850.1"/>
    </source>
</evidence>
<dbReference type="GO" id="GO:0032259">
    <property type="term" value="P:methylation"/>
    <property type="evidence" value="ECO:0007669"/>
    <property type="project" value="UniProtKB-KW"/>
</dbReference>
<gene>
    <name evidence="3" type="ORF">GGD89_000457</name>
</gene>
<dbReference type="GO" id="GO:0008757">
    <property type="term" value="F:S-adenosylmethionine-dependent methyltransferase activity"/>
    <property type="evidence" value="ECO:0007669"/>
    <property type="project" value="InterPro"/>
</dbReference>
<dbReference type="Pfam" id="PF08241">
    <property type="entry name" value="Methyltransf_11"/>
    <property type="match status" value="1"/>
</dbReference>
<evidence type="ECO:0000256" key="1">
    <source>
        <dbReference type="SAM" id="MobiDB-lite"/>
    </source>
</evidence>
<dbReference type="InterPro" id="IPR029063">
    <property type="entry name" value="SAM-dependent_MTases_sf"/>
</dbReference>
<sequence length="262" mass="29206">MIDLRNFYETPLGDMARRVIARRVRAFWPDVRSDRVVGLGYAVPYLAPFQGEAERVLAFMPSAQGVLRWPAEGRNLVAMAEETELPLPDRSVDRVLLVHGLEGLDHTTAALREIWRVLTDSGRLLMVVPNRRGLWSHLERSPFASGRPYSSSQLETLLRANLFAPGDRAAALFAPPTRSGVVRSAAPVWERLGGRWFPGFSGVLLVEASKQIHALPMSREPRRARLRTPVVVTFPGLRPGATAAERRGHAPDDTPRRILDAR</sequence>
<dbReference type="Proteomes" id="UP000554286">
    <property type="component" value="Unassembled WGS sequence"/>
</dbReference>
<organism evidence="3 4">
    <name type="scientific">Roseospira visakhapatnamensis</name>
    <dbReference type="NCBI Taxonomy" id="390880"/>
    <lineage>
        <taxon>Bacteria</taxon>
        <taxon>Pseudomonadati</taxon>
        <taxon>Pseudomonadota</taxon>
        <taxon>Alphaproteobacteria</taxon>
        <taxon>Rhodospirillales</taxon>
        <taxon>Rhodospirillaceae</taxon>
        <taxon>Roseospira</taxon>
    </lineage>
</organism>
<dbReference type="InterPro" id="IPR013216">
    <property type="entry name" value="Methyltransf_11"/>
</dbReference>
<dbReference type="EMBL" id="JACIGK010000002">
    <property type="protein sequence ID" value="MBB4264850.1"/>
    <property type="molecule type" value="Genomic_DNA"/>
</dbReference>
<dbReference type="SUPFAM" id="SSF53335">
    <property type="entry name" value="S-adenosyl-L-methionine-dependent methyltransferases"/>
    <property type="match status" value="1"/>
</dbReference>
<dbReference type="AlphaFoldDB" id="A0A7W6RAA1"/>
<reference evidence="3 4" key="1">
    <citation type="submission" date="2020-08" db="EMBL/GenBank/DDBJ databases">
        <title>Genome sequencing of Purple Non-Sulfur Bacteria from various extreme environments.</title>
        <authorList>
            <person name="Mayer M."/>
        </authorList>
    </citation>
    <scope>NUCLEOTIDE SEQUENCE [LARGE SCALE GENOMIC DNA]</scope>
    <source>
        <strain evidence="3 4">JA131</strain>
    </source>
</reference>
<evidence type="ECO:0000259" key="2">
    <source>
        <dbReference type="Pfam" id="PF08241"/>
    </source>
</evidence>
<protein>
    <submittedName>
        <fullName evidence="3">SAM-dependent methyltransferase</fullName>
    </submittedName>
</protein>
<keyword evidence="3" id="KW-0489">Methyltransferase</keyword>
<keyword evidence="4" id="KW-1185">Reference proteome</keyword>
<feature type="compositionally biased region" description="Basic and acidic residues" evidence="1">
    <location>
        <begin position="244"/>
        <end position="262"/>
    </location>
</feature>
<feature type="domain" description="Methyltransferase type 11" evidence="2">
    <location>
        <begin position="38"/>
        <end position="125"/>
    </location>
</feature>
<name>A0A7W6RAA1_9PROT</name>
<dbReference type="Gene3D" id="3.40.50.150">
    <property type="entry name" value="Vaccinia Virus protein VP39"/>
    <property type="match status" value="1"/>
</dbReference>